<name>H0UIV5_9BACT</name>
<evidence type="ECO:0000256" key="6">
    <source>
        <dbReference type="PROSITE-ProRule" id="PRU00169"/>
    </source>
</evidence>
<dbReference type="InterPro" id="IPR001789">
    <property type="entry name" value="Sig_transdc_resp-reg_receiver"/>
</dbReference>
<dbReference type="eggNOG" id="COG0745">
    <property type="taxonomic scope" value="Bacteria"/>
</dbReference>
<dbReference type="STRING" id="885272.JonanDRAFT_0330"/>
<evidence type="ECO:0000256" key="3">
    <source>
        <dbReference type="ARBA" id="ARBA00023015"/>
    </source>
</evidence>
<dbReference type="GO" id="GO:0006355">
    <property type="term" value="P:regulation of DNA-templated transcription"/>
    <property type="evidence" value="ECO:0007669"/>
    <property type="project" value="InterPro"/>
</dbReference>
<dbReference type="PANTHER" id="PTHR48111">
    <property type="entry name" value="REGULATOR OF RPOS"/>
    <property type="match status" value="1"/>
</dbReference>
<proteinExistence type="predicted"/>
<dbReference type="GO" id="GO:0000156">
    <property type="term" value="F:phosphorelay response regulator activity"/>
    <property type="evidence" value="ECO:0007669"/>
    <property type="project" value="TreeGrafter"/>
</dbReference>
<dbReference type="SMART" id="SM00862">
    <property type="entry name" value="Trans_reg_C"/>
    <property type="match status" value="1"/>
</dbReference>
<evidence type="ECO:0000256" key="5">
    <source>
        <dbReference type="ARBA" id="ARBA00023163"/>
    </source>
</evidence>
<dbReference type="OrthoDB" id="3242at2"/>
<feature type="DNA-binding region" description="OmpR/PhoB-type" evidence="7">
    <location>
        <begin position="129"/>
        <end position="228"/>
    </location>
</feature>
<keyword evidence="3" id="KW-0805">Transcription regulation</keyword>
<organism evidence="10 11">
    <name type="scientific">Jonquetella anthropi DSM 22815</name>
    <dbReference type="NCBI Taxonomy" id="885272"/>
    <lineage>
        <taxon>Bacteria</taxon>
        <taxon>Thermotogati</taxon>
        <taxon>Synergistota</taxon>
        <taxon>Synergistia</taxon>
        <taxon>Synergistales</taxon>
        <taxon>Dethiosulfovibrionaceae</taxon>
        <taxon>Jonquetella</taxon>
    </lineage>
</organism>
<dbReference type="InterPro" id="IPR036388">
    <property type="entry name" value="WH-like_DNA-bd_sf"/>
</dbReference>
<dbReference type="FunFam" id="3.40.50.2300:FF:000001">
    <property type="entry name" value="DNA-binding response regulator PhoB"/>
    <property type="match status" value="1"/>
</dbReference>
<dbReference type="EMBL" id="CM001376">
    <property type="protein sequence ID" value="EHM12749.1"/>
    <property type="molecule type" value="Genomic_DNA"/>
</dbReference>
<dbReference type="SUPFAM" id="SSF46894">
    <property type="entry name" value="C-terminal effector domain of the bipartite response regulators"/>
    <property type="match status" value="1"/>
</dbReference>
<evidence type="ECO:0000313" key="10">
    <source>
        <dbReference type="EMBL" id="EHM12749.1"/>
    </source>
</evidence>
<dbReference type="InterPro" id="IPR016032">
    <property type="entry name" value="Sig_transdc_resp-reg_C-effctor"/>
</dbReference>
<accession>H0UIV5</accession>
<dbReference type="Pfam" id="PF00486">
    <property type="entry name" value="Trans_reg_C"/>
    <property type="match status" value="1"/>
</dbReference>
<protein>
    <submittedName>
        <fullName evidence="10">Response regulator with CheY-like receiver domain and winged-helix DNA-binding domain</fullName>
    </submittedName>
</protein>
<dbReference type="RefSeq" id="WP_008520197.1">
    <property type="nucleotide sequence ID" value="NZ_CM001376.1"/>
</dbReference>
<dbReference type="Gene3D" id="3.40.50.2300">
    <property type="match status" value="1"/>
</dbReference>
<dbReference type="PANTHER" id="PTHR48111:SF1">
    <property type="entry name" value="TWO-COMPONENT RESPONSE REGULATOR ORR33"/>
    <property type="match status" value="1"/>
</dbReference>
<evidence type="ECO:0000259" key="9">
    <source>
        <dbReference type="PROSITE" id="PS51755"/>
    </source>
</evidence>
<evidence type="ECO:0000313" key="11">
    <source>
        <dbReference type="Proteomes" id="UP000003806"/>
    </source>
</evidence>
<feature type="modified residue" description="4-aspartylphosphate" evidence="6">
    <location>
        <position position="54"/>
    </location>
</feature>
<evidence type="ECO:0000256" key="4">
    <source>
        <dbReference type="ARBA" id="ARBA00023125"/>
    </source>
</evidence>
<evidence type="ECO:0000256" key="2">
    <source>
        <dbReference type="ARBA" id="ARBA00023012"/>
    </source>
</evidence>
<gene>
    <name evidence="10" type="ORF">JonanDRAFT_0330</name>
</gene>
<dbReference type="Pfam" id="PF00072">
    <property type="entry name" value="Response_reg"/>
    <property type="match status" value="1"/>
</dbReference>
<keyword evidence="11" id="KW-1185">Reference proteome</keyword>
<sequence>MSRAHILVIEDEAPIADILVQALKRSGYEASWAGDGDTGLELIMTGRPDLVLLDLMLPGLEGWEVCRRMRQAPETRDTPVIMVTARRDESEAVAGLAAGADDYIRKPFSLAELMARVEAQLRRRSMARQDAEETKDERIVLDQETGVVRIDGWEAELSPTEFQILELLASRPGRPVSRDRITAVVWGLDPAESRALDTHLSRLRKKLSGCPDGPEITTLRSRGYRLEWRGSANEAKP</sequence>
<evidence type="ECO:0000259" key="8">
    <source>
        <dbReference type="PROSITE" id="PS50110"/>
    </source>
</evidence>
<dbReference type="GO" id="GO:0005829">
    <property type="term" value="C:cytosol"/>
    <property type="evidence" value="ECO:0007669"/>
    <property type="project" value="TreeGrafter"/>
</dbReference>
<dbReference type="HOGENOM" id="CLU_000445_30_4_0"/>
<feature type="domain" description="OmpR/PhoB-type" evidence="9">
    <location>
        <begin position="129"/>
        <end position="228"/>
    </location>
</feature>
<dbReference type="SUPFAM" id="SSF52172">
    <property type="entry name" value="CheY-like"/>
    <property type="match status" value="1"/>
</dbReference>
<dbReference type="GO" id="GO:0032993">
    <property type="term" value="C:protein-DNA complex"/>
    <property type="evidence" value="ECO:0007669"/>
    <property type="project" value="TreeGrafter"/>
</dbReference>
<dbReference type="InterPro" id="IPR039420">
    <property type="entry name" value="WalR-like"/>
</dbReference>
<keyword evidence="2" id="KW-0902">Two-component regulatory system</keyword>
<keyword evidence="4 7" id="KW-0238">DNA-binding</keyword>
<dbReference type="Proteomes" id="UP000003806">
    <property type="component" value="Chromosome"/>
</dbReference>
<dbReference type="CDD" id="cd00383">
    <property type="entry name" value="trans_reg_C"/>
    <property type="match status" value="1"/>
</dbReference>
<reference evidence="10 11" key="1">
    <citation type="submission" date="2011-11" db="EMBL/GenBank/DDBJ databases">
        <title>The Noncontiguous Finished genome of Jonquetella anthropi DSM 22815.</title>
        <authorList>
            <consortium name="US DOE Joint Genome Institute (JGI-PGF)"/>
            <person name="Lucas S."/>
            <person name="Copeland A."/>
            <person name="Lapidus A."/>
            <person name="Glavina del Rio T."/>
            <person name="Dalin E."/>
            <person name="Tice H."/>
            <person name="Bruce D."/>
            <person name="Goodwin L."/>
            <person name="Pitluck S."/>
            <person name="Peters L."/>
            <person name="Mikhailova N."/>
            <person name="Held B."/>
            <person name="Kyrpides N."/>
            <person name="Mavromatis K."/>
            <person name="Ivanova N."/>
            <person name="Markowitz V."/>
            <person name="Cheng J.-F."/>
            <person name="Hugenholtz P."/>
            <person name="Woyke T."/>
            <person name="Wu D."/>
            <person name="Gronow S."/>
            <person name="Wellnitz S."/>
            <person name="Brambilla E."/>
            <person name="Klenk H.-P."/>
            <person name="Eisen J.A."/>
        </authorList>
    </citation>
    <scope>NUCLEOTIDE SEQUENCE [LARGE SCALE GENOMIC DNA]</scope>
    <source>
        <strain evidence="10 11">DSM 22815</strain>
    </source>
</reference>
<keyword evidence="5" id="KW-0804">Transcription</keyword>
<dbReference type="PROSITE" id="PS50110">
    <property type="entry name" value="RESPONSE_REGULATORY"/>
    <property type="match status" value="1"/>
</dbReference>
<dbReference type="InterPro" id="IPR001867">
    <property type="entry name" value="OmpR/PhoB-type_DNA-bd"/>
</dbReference>
<evidence type="ECO:0000256" key="1">
    <source>
        <dbReference type="ARBA" id="ARBA00022553"/>
    </source>
</evidence>
<keyword evidence="1 6" id="KW-0597">Phosphoprotein</keyword>
<evidence type="ECO:0000256" key="7">
    <source>
        <dbReference type="PROSITE-ProRule" id="PRU01091"/>
    </source>
</evidence>
<dbReference type="SMART" id="SM00448">
    <property type="entry name" value="REC"/>
    <property type="match status" value="1"/>
</dbReference>
<dbReference type="GO" id="GO:0000976">
    <property type="term" value="F:transcription cis-regulatory region binding"/>
    <property type="evidence" value="ECO:0007669"/>
    <property type="project" value="TreeGrafter"/>
</dbReference>
<dbReference type="InterPro" id="IPR011006">
    <property type="entry name" value="CheY-like_superfamily"/>
</dbReference>
<dbReference type="AlphaFoldDB" id="H0UIV5"/>
<dbReference type="PROSITE" id="PS51755">
    <property type="entry name" value="OMPR_PHOB"/>
    <property type="match status" value="1"/>
</dbReference>
<dbReference type="Gene3D" id="1.10.10.10">
    <property type="entry name" value="Winged helix-like DNA-binding domain superfamily/Winged helix DNA-binding domain"/>
    <property type="match status" value="1"/>
</dbReference>
<feature type="domain" description="Response regulatory" evidence="8">
    <location>
        <begin position="5"/>
        <end position="121"/>
    </location>
</feature>